<dbReference type="AlphaFoldDB" id="A0A1T5F667"/>
<dbReference type="EMBL" id="FUZF01000014">
    <property type="protein sequence ID" value="SKB91662.1"/>
    <property type="molecule type" value="Genomic_DNA"/>
</dbReference>
<accession>A0A1T5F667</accession>
<keyword evidence="2" id="KW-1185">Reference proteome</keyword>
<name>A0A1T5F667_9SPHI</name>
<protein>
    <submittedName>
        <fullName evidence="1">Uncharacterized protein</fullName>
    </submittedName>
</protein>
<dbReference type="Proteomes" id="UP000190150">
    <property type="component" value="Unassembled WGS sequence"/>
</dbReference>
<sequence length="243" mass="28715">MIESMKQTIFLIMFNIPFLLFCQTQNNQCKILINDLDLGINVNTFFVEKIIKEDSNLYATEYGTTIDAIEAFKKYEETNNVSKSNLTEKDIEKEFYFEDDEEINIAQLYAITRYTEDDKLVCYQNIWFPKFEILATNDDKFVALIAENRKVAEEDFKLLIENLEKDKKLNATNSENFEMYSFDFANYYLKLRKAKPSYRTESSIQILDAPKENIKKTIDLELIILNKSANEKYLNWLNKNYGK</sequence>
<proteinExistence type="predicted"/>
<evidence type="ECO:0000313" key="2">
    <source>
        <dbReference type="Proteomes" id="UP000190150"/>
    </source>
</evidence>
<gene>
    <name evidence="1" type="ORF">SAMN05660841_03071</name>
</gene>
<reference evidence="2" key="1">
    <citation type="submission" date="2017-02" db="EMBL/GenBank/DDBJ databases">
        <authorList>
            <person name="Varghese N."/>
            <person name="Submissions S."/>
        </authorList>
    </citation>
    <scope>NUCLEOTIDE SEQUENCE [LARGE SCALE GENOMIC DNA]</scope>
    <source>
        <strain evidence="2">DSM 24091</strain>
    </source>
</reference>
<evidence type="ECO:0000313" key="1">
    <source>
        <dbReference type="EMBL" id="SKB91662.1"/>
    </source>
</evidence>
<dbReference type="STRING" id="1513896.SAMN05660841_03071"/>
<organism evidence="1 2">
    <name type="scientific">Sphingobacterium nematocida</name>
    <dbReference type="NCBI Taxonomy" id="1513896"/>
    <lineage>
        <taxon>Bacteria</taxon>
        <taxon>Pseudomonadati</taxon>
        <taxon>Bacteroidota</taxon>
        <taxon>Sphingobacteriia</taxon>
        <taxon>Sphingobacteriales</taxon>
        <taxon>Sphingobacteriaceae</taxon>
        <taxon>Sphingobacterium</taxon>
    </lineage>
</organism>